<dbReference type="Pfam" id="PF00249">
    <property type="entry name" value="Myb_DNA-binding"/>
    <property type="match status" value="1"/>
</dbReference>
<dbReference type="InterPro" id="IPR017930">
    <property type="entry name" value="Myb_dom"/>
</dbReference>
<dbReference type="InterPro" id="IPR001005">
    <property type="entry name" value="SANT/Myb"/>
</dbReference>
<reference evidence="4 5" key="1">
    <citation type="journal article" date="2014" name="PLoS Genet.">
        <title>The Genome of Spironucleus salmonicida Highlights a Fish Pathogen Adapted to Fluctuating Environments.</title>
        <authorList>
            <person name="Xu F."/>
            <person name="Jerlstrom-Hultqvist J."/>
            <person name="Einarsson E."/>
            <person name="Astvaldsson A."/>
            <person name="Svard S.G."/>
            <person name="Andersson J.O."/>
        </authorList>
    </citation>
    <scope>NUCLEOTIDE SEQUENCE</scope>
    <source>
        <strain evidence="5">ATCC 50377</strain>
    </source>
</reference>
<organism evidence="4">
    <name type="scientific">Spironucleus salmonicida</name>
    <dbReference type="NCBI Taxonomy" id="348837"/>
    <lineage>
        <taxon>Eukaryota</taxon>
        <taxon>Metamonada</taxon>
        <taxon>Diplomonadida</taxon>
        <taxon>Hexamitidae</taxon>
        <taxon>Hexamitinae</taxon>
        <taxon>Spironucleus</taxon>
    </lineage>
</organism>
<dbReference type="SMART" id="SM00717">
    <property type="entry name" value="SANT"/>
    <property type="match status" value="1"/>
</dbReference>
<feature type="domain" description="HTH myb-type" evidence="3">
    <location>
        <begin position="135"/>
        <end position="190"/>
    </location>
</feature>
<keyword evidence="6" id="KW-1185">Reference proteome</keyword>
<dbReference type="AlphaFoldDB" id="V6M5R7"/>
<dbReference type="GO" id="GO:0003677">
    <property type="term" value="F:DNA binding"/>
    <property type="evidence" value="ECO:0007669"/>
    <property type="project" value="UniProtKB-KW"/>
</dbReference>
<evidence type="ECO:0000259" key="1">
    <source>
        <dbReference type="PROSITE" id="PS50090"/>
    </source>
</evidence>
<gene>
    <name evidence="4" type="ORF">SS50377_11292</name>
    <name evidence="5" type="ORF">SS50377_23697</name>
</gene>
<evidence type="ECO:0000313" key="6">
    <source>
        <dbReference type="Proteomes" id="UP000018208"/>
    </source>
</evidence>
<dbReference type="Gene3D" id="1.10.10.60">
    <property type="entry name" value="Homeodomain-like"/>
    <property type="match status" value="1"/>
</dbReference>
<keyword evidence="4" id="KW-0238">DNA-binding</keyword>
<dbReference type="InterPro" id="IPR009057">
    <property type="entry name" value="Homeodomain-like_sf"/>
</dbReference>
<protein>
    <submittedName>
        <fullName evidence="4">Myb-like DNA-binding domain-containing protein</fullName>
    </submittedName>
</protein>
<evidence type="ECO:0000259" key="2">
    <source>
        <dbReference type="PROSITE" id="PS51293"/>
    </source>
</evidence>
<evidence type="ECO:0000259" key="3">
    <source>
        <dbReference type="PROSITE" id="PS51294"/>
    </source>
</evidence>
<dbReference type="SUPFAM" id="SSF46689">
    <property type="entry name" value="Homeodomain-like"/>
    <property type="match status" value="1"/>
</dbReference>
<accession>V6M5R7</accession>
<dbReference type="InterPro" id="IPR017884">
    <property type="entry name" value="SANT_dom"/>
</dbReference>
<dbReference type="PROSITE" id="PS51294">
    <property type="entry name" value="HTH_MYB"/>
    <property type="match status" value="1"/>
</dbReference>
<dbReference type="EMBL" id="AUWU02000004">
    <property type="protein sequence ID" value="KAH0573762.1"/>
    <property type="molecule type" value="Genomic_DNA"/>
</dbReference>
<evidence type="ECO:0000313" key="4">
    <source>
        <dbReference type="EMBL" id="EST48679.1"/>
    </source>
</evidence>
<feature type="domain" description="SANT" evidence="2">
    <location>
        <begin position="138"/>
        <end position="190"/>
    </location>
</feature>
<dbReference type="EMBL" id="KI545981">
    <property type="protein sequence ID" value="EST48679.1"/>
    <property type="molecule type" value="Genomic_DNA"/>
</dbReference>
<dbReference type="PROSITE" id="PS51293">
    <property type="entry name" value="SANT"/>
    <property type="match status" value="1"/>
</dbReference>
<proteinExistence type="predicted"/>
<dbReference type="VEuPathDB" id="GiardiaDB:SS50377_23697"/>
<feature type="domain" description="Myb-like" evidence="1">
    <location>
        <begin position="135"/>
        <end position="186"/>
    </location>
</feature>
<evidence type="ECO:0000313" key="5">
    <source>
        <dbReference type="EMBL" id="KAH0573762.1"/>
    </source>
</evidence>
<sequence>MYILHISISILSQFLNTNHTLVGARPRCSGDSSGASAPRILLTPYPSPSTARFAPLPHRTRIDTSVFGEGNIKLIPIYAQPASHYLGRDSICRQIRRPAPINWVYAHNSVFTAQTFLIYSGYAKVHNCPDLRSPEMNAAKHKWTKQEEALLSEGVRLYGCNWQMIRDEHFPALSALSLKNKYYNYVRTFVTHRRPDTKATTRTACIPTKLTSEVDIVNQIRLALGLE</sequence>
<dbReference type="PROSITE" id="PS50090">
    <property type="entry name" value="MYB_LIKE"/>
    <property type="match status" value="1"/>
</dbReference>
<name>V6M5R7_9EUKA</name>
<dbReference type="CDD" id="cd11660">
    <property type="entry name" value="SANT_TRF"/>
    <property type="match status" value="1"/>
</dbReference>
<reference evidence="5" key="2">
    <citation type="submission" date="2020-12" db="EMBL/GenBank/DDBJ databases">
        <title>New Spironucleus salmonicida genome in near-complete chromosomes.</title>
        <authorList>
            <person name="Xu F."/>
            <person name="Kurt Z."/>
            <person name="Jimenez-Gonzalez A."/>
            <person name="Astvaldsson A."/>
            <person name="Andersson J.O."/>
            <person name="Svard S.G."/>
        </authorList>
    </citation>
    <scope>NUCLEOTIDE SEQUENCE</scope>
    <source>
        <strain evidence="5">ATCC 50377</strain>
    </source>
</reference>
<dbReference type="Proteomes" id="UP000018208">
    <property type="component" value="Unassembled WGS sequence"/>
</dbReference>